<keyword evidence="1" id="KW-0560">Oxidoreductase</keyword>
<feature type="compositionally biased region" description="Basic and acidic residues" evidence="2">
    <location>
        <begin position="218"/>
        <end position="227"/>
    </location>
</feature>
<dbReference type="Pfam" id="PF00171">
    <property type="entry name" value="Aldedh"/>
    <property type="match status" value="1"/>
</dbReference>
<feature type="domain" description="Aldehyde dehydrogenase" evidence="3">
    <location>
        <begin position="2"/>
        <end position="146"/>
    </location>
</feature>
<sequence>MIFARQAEILRAQLDNAVAKGARIPTGGRIIDHESGLWCEPTVLADVTQDMAAMRDETFGPIVPIMNFDTVDEAVQLANDTEFGLPAAIIGDEDAAIAVGQRINAGGMWINDFDTMRGVGARAEKTAFGSSGLGGSRYGHGGFLRFLCKKAIVARRGGVTERGASGRTRQPLAHPLDWRPGSTASLETPRHVIPPSGDQHRDSSRYQGAVPRRPCRAGQHDTHGLRDHRPKPRQPSAPDRQSLEHRLHPCRSAPRRGHRLLKLISIGQDIYMIVTDCDYVSTRFEKVPSEGLVEFHFLLEGPVELAMPRPEEPSLTASTIMACHQAPGVSYDVCCLPGRFRMISLYVRPELLADSFGFGAQPGSPAAGPSG</sequence>
<dbReference type="AlphaFoldDB" id="A0AAQ0HHV6"/>
<evidence type="ECO:0000313" key="5">
    <source>
        <dbReference type="Proteomes" id="UP000256794"/>
    </source>
</evidence>
<reference evidence="4 5" key="1">
    <citation type="submission" date="2018-08" db="EMBL/GenBank/DDBJ databases">
        <title>Genomic Encyclopedia of Archaeal and Bacterial Type Strains, Phase II (KMG-II): from individual species to whole genera.</title>
        <authorList>
            <person name="Goeker M."/>
        </authorList>
    </citation>
    <scope>NUCLEOTIDE SEQUENCE [LARGE SCALE GENOMIC DNA]</scope>
    <source>
        <strain evidence="4 5">DSM 582</strain>
    </source>
</reference>
<gene>
    <name evidence="4" type="ORF">ATH84_101635</name>
</gene>
<protein>
    <submittedName>
        <fullName evidence="4">Aldehyde dehydrogenase family protein</fullName>
    </submittedName>
</protein>
<dbReference type="PANTHER" id="PTHR11699">
    <property type="entry name" value="ALDEHYDE DEHYDROGENASE-RELATED"/>
    <property type="match status" value="1"/>
</dbReference>
<dbReference type="EMBL" id="QUMX01000016">
    <property type="protein sequence ID" value="REG46175.1"/>
    <property type="molecule type" value="Genomic_DNA"/>
</dbReference>
<name>A0AAQ0HHV6_PARVE</name>
<evidence type="ECO:0000313" key="4">
    <source>
        <dbReference type="EMBL" id="REG46175.1"/>
    </source>
</evidence>
<evidence type="ECO:0000259" key="3">
    <source>
        <dbReference type="Pfam" id="PF00171"/>
    </source>
</evidence>
<dbReference type="Gene3D" id="3.40.605.10">
    <property type="entry name" value="Aldehyde Dehydrogenase, Chain A, domain 1"/>
    <property type="match status" value="1"/>
</dbReference>
<dbReference type="Proteomes" id="UP000256794">
    <property type="component" value="Unassembled WGS sequence"/>
</dbReference>
<organism evidence="4 5">
    <name type="scientific">Paracoccus versutus</name>
    <name type="common">Thiobacillus versutus</name>
    <dbReference type="NCBI Taxonomy" id="34007"/>
    <lineage>
        <taxon>Bacteria</taxon>
        <taxon>Pseudomonadati</taxon>
        <taxon>Pseudomonadota</taxon>
        <taxon>Alphaproteobacteria</taxon>
        <taxon>Rhodobacterales</taxon>
        <taxon>Paracoccaceae</taxon>
        <taxon>Paracoccus</taxon>
    </lineage>
</organism>
<proteinExistence type="predicted"/>
<feature type="region of interest" description="Disordered" evidence="2">
    <location>
        <begin position="158"/>
        <end position="251"/>
    </location>
</feature>
<evidence type="ECO:0000256" key="2">
    <source>
        <dbReference type="SAM" id="MobiDB-lite"/>
    </source>
</evidence>
<comment type="caution">
    <text evidence="4">The sequence shown here is derived from an EMBL/GenBank/DDBJ whole genome shotgun (WGS) entry which is preliminary data.</text>
</comment>
<accession>A0AAQ0HHV6</accession>
<evidence type="ECO:0000256" key="1">
    <source>
        <dbReference type="ARBA" id="ARBA00023002"/>
    </source>
</evidence>
<dbReference type="InterPro" id="IPR016161">
    <property type="entry name" value="Ald_DH/histidinol_DH"/>
</dbReference>
<dbReference type="Gene3D" id="3.40.309.10">
    <property type="entry name" value="Aldehyde Dehydrogenase, Chain A, domain 2"/>
    <property type="match status" value="1"/>
</dbReference>
<dbReference type="InterPro" id="IPR015590">
    <property type="entry name" value="Aldehyde_DH_dom"/>
</dbReference>
<dbReference type="InterPro" id="IPR016163">
    <property type="entry name" value="Ald_DH_C"/>
</dbReference>
<dbReference type="InterPro" id="IPR016162">
    <property type="entry name" value="Ald_DH_N"/>
</dbReference>
<dbReference type="GO" id="GO:0016620">
    <property type="term" value="F:oxidoreductase activity, acting on the aldehyde or oxo group of donors, NAD or NADP as acceptor"/>
    <property type="evidence" value="ECO:0007669"/>
    <property type="project" value="InterPro"/>
</dbReference>
<dbReference type="SUPFAM" id="SSF53720">
    <property type="entry name" value="ALDH-like"/>
    <property type="match status" value="1"/>
</dbReference>
<keyword evidence="5" id="KW-1185">Reference proteome</keyword>